<sequence length="244" mass="26394">MLNLLLFSVTLLAGLAAMNLPLAEERTMRLLLAFSGSFLLGITLLHLIPETVEDQGHKAGIFILGGFFLQLLIQRFTHGVEHGHNHFHHHSGHAHDHSIPLYSILGGLAIHSVMEGFPLGFNYRMPGTDPSLYFAVTVHKLPEIIIIGSMLRSVKGNGPQAIAIMVLFAAFTPLSSILASVLGQRYFAISNVLGAVIPVVAGAFIHIATTIFYESGTQQHALTRQKLIAIIAGVALATITLLFH</sequence>
<feature type="transmembrane region" description="Helical" evidence="5">
    <location>
        <begin position="29"/>
        <end position="47"/>
    </location>
</feature>
<feature type="transmembrane region" description="Helical" evidence="5">
    <location>
        <begin position="59"/>
        <end position="77"/>
    </location>
</feature>
<dbReference type="PANTHER" id="PTHR11040">
    <property type="entry name" value="ZINC/IRON TRANSPORTER"/>
    <property type="match status" value="1"/>
</dbReference>
<feature type="transmembrane region" description="Helical" evidence="5">
    <location>
        <begin position="188"/>
        <end position="213"/>
    </location>
</feature>
<feature type="transmembrane region" description="Helical" evidence="5">
    <location>
        <begin position="163"/>
        <end position="182"/>
    </location>
</feature>
<name>A0ABP8MTL2_9BACT</name>
<reference evidence="7" key="1">
    <citation type="journal article" date="2019" name="Int. J. Syst. Evol. Microbiol.">
        <title>The Global Catalogue of Microorganisms (GCM) 10K type strain sequencing project: providing services to taxonomists for standard genome sequencing and annotation.</title>
        <authorList>
            <consortium name="The Broad Institute Genomics Platform"/>
            <consortium name="The Broad Institute Genome Sequencing Center for Infectious Disease"/>
            <person name="Wu L."/>
            <person name="Ma J."/>
        </authorList>
    </citation>
    <scope>NUCLEOTIDE SEQUENCE [LARGE SCALE GENOMIC DNA]</scope>
    <source>
        <strain evidence="7">JCM 31921</strain>
    </source>
</reference>
<keyword evidence="7" id="KW-1185">Reference proteome</keyword>
<keyword evidence="3 5" id="KW-1133">Transmembrane helix</keyword>
<proteinExistence type="predicted"/>
<comment type="subcellular location">
    <subcellularLocation>
        <location evidence="1">Membrane</location>
        <topology evidence="1">Multi-pass membrane protein</topology>
    </subcellularLocation>
</comment>
<evidence type="ECO:0000313" key="7">
    <source>
        <dbReference type="Proteomes" id="UP001501410"/>
    </source>
</evidence>
<evidence type="ECO:0008006" key="8">
    <source>
        <dbReference type="Google" id="ProtNLM"/>
    </source>
</evidence>
<evidence type="ECO:0000256" key="1">
    <source>
        <dbReference type="ARBA" id="ARBA00004141"/>
    </source>
</evidence>
<comment type="caution">
    <text evidence="6">The sequence shown here is derived from an EMBL/GenBank/DDBJ whole genome shotgun (WGS) entry which is preliminary data.</text>
</comment>
<gene>
    <name evidence="6" type="ORF">GCM10023092_20280</name>
</gene>
<accession>A0ABP8MTL2</accession>
<evidence type="ECO:0000256" key="4">
    <source>
        <dbReference type="ARBA" id="ARBA00023136"/>
    </source>
</evidence>
<protein>
    <recommendedName>
        <fullName evidence="8">ZIP family metal transporter</fullName>
    </recommendedName>
</protein>
<dbReference type="PANTHER" id="PTHR11040:SF44">
    <property type="entry name" value="PROTEIN ZNTC-RELATED"/>
    <property type="match status" value="1"/>
</dbReference>
<evidence type="ECO:0000256" key="5">
    <source>
        <dbReference type="SAM" id="Phobius"/>
    </source>
</evidence>
<evidence type="ECO:0000256" key="3">
    <source>
        <dbReference type="ARBA" id="ARBA00022989"/>
    </source>
</evidence>
<dbReference type="EMBL" id="BAABEZ010000022">
    <property type="protein sequence ID" value="GAA4455877.1"/>
    <property type="molecule type" value="Genomic_DNA"/>
</dbReference>
<dbReference type="Proteomes" id="UP001501410">
    <property type="component" value="Unassembled WGS sequence"/>
</dbReference>
<organism evidence="6 7">
    <name type="scientific">Rurimicrobium arvi</name>
    <dbReference type="NCBI Taxonomy" id="2049916"/>
    <lineage>
        <taxon>Bacteria</taxon>
        <taxon>Pseudomonadati</taxon>
        <taxon>Bacteroidota</taxon>
        <taxon>Chitinophagia</taxon>
        <taxon>Chitinophagales</taxon>
        <taxon>Chitinophagaceae</taxon>
        <taxon>Rurimicrobium</taxon>
    </lineage>
</organism>
<evidence type="ECO:0000256" key="2">
    <source>
        <dbReference type="ARBA" id="ARBA00022692"/>
    </source>
</evidence>
<keyword evidence="2 5" id="KW-0812">Transmembrane</keyword>
<keyword evidence="4 5" id="KW-0472">Membrane</keyword>
<dbReference type="InterPro" id="IPR003689">
    <property type="entry name" value="ZIP"/>
</dbReference>
<evidence type="ECO:0000313" key="6">
    <source>
        <dbReference type="EMBL" id="GAA4455877.1"/>
    </source>
</evidence>
<dbReference type="Pfam" id="PF02535">
    <property type="entry name" value="Zip"/>
    <property type="match status" value="1"/>
</dbReference>
<feature type="transmembrane region" description="Helical" evidence="5">
    <location>
        <begin position="225"/>
        <end position="243"/>
    </location>
</feature>